<protein>
    <submittedName>
        <fullName evidence="2">Uncharacterized protein LOC108272889 isoform X1</fullName>
    </submittedName>
</protein>
<evidence type="ECO:0000313" key="1">
    <source>
        <dbReference type="Proteomes" id="UP000221080"/>
    </source>
</evidence>
<gene>
    <name evidence="2" type="primary">LOC108272889</name>
</gene>
<reference evidence="1" key="1">
    <citation type="journal article" date="2016" name="Nat. Commun.">
        <title>The channel catfish genome sequence provides insights into the evolution of scale formation in teleosts.</title>
        <authorList>
            <person name="Liu Z."/>
            <person name="Liu S."/>
            <person name="Yao J."/>
            <person name="Bao L."/>
            <person name="Zhang J."/>
            <person name="Li Y."/>
            <person name="Jiang C."/>
            <person name="Sun L."/>
            <person name="Wang R."/>
            <person name="Zhang Y."/>
            <person name="Zhou T."/>
            <person name="Zeng Q."/>
            <person name="Fu Q."/>
            <person name="Gao S."/>
            <person name="Li N."/>
            <person name="Koren S."/>
            <person name="Jiang Y."/>
            <person name="Zimin A."/>
            <person name="Xu P."/>
            <person name="Phillippy A.M."/>
            <person name="Geng X."/>
            <person name="Song L."/>
            <person name="Sun F."/>
            <person name="Li C."/>
            <person name="Wang X."/>
            <person name="Chen A."/>
            <person name="Jin Y."/>
            <person name="Yuan Z."/>
            <person name="Yang Y."/>
            <person name="Tan S."/>
            <person name="Peatman E."/>
            <person name="Lu J."/>
            <person name="Qin Z."/>
            <person name="Dunham R."/>
            <person name="Li Z."/>
            <person name="Sonstegard T."/>
            <person name="Feng J."/>
            <person name="Danzmann R.G."/>
            <person name="Schroeder S."/>
            <person name="Scheffler B."/>
            <person name="Duke M.V."/>
            <person name="Ballard L."/>
            <person name="Kucuktas H."/>
            <person name="Kaltenboeck L."/>
            <person name="Liu H."/>
            <person name="Armbruster J."/>
            <person name="Xie Y."/>
            <person name="Kirby M.L."/>
            <person name="Tian Y."/>
            <person name="Flanagan M.E."/>
            <person name="Mu W."/>
            <person name="Waldbieser G.C."/>
        </authorList>
    </citation>
    <scope>NUCLEOTIDE SEQUENCE [LARGE SCALE GENOMIC DNA]</scope>
    <source>
        <strain evidence="1">SDA103</strain>
    </source>
</reference>
<dbReference type="GeneID" id="108272889"/>
<reference evidence="2" key="2">
    <citation type="submission" date="2025-08" db="UniProtKB">
        <authorList>
            <consortium name="RefSeq"/>
        </authorList>
    </citation>
    <scope>IDENTIFICATION</scope>
    <source>
        <tissue evidence="2">Blood</tissue>
    </source>
</reference>
<organism evidence="1 2">
    <name type="scientific">Ictalurus punctatus</name>
    <name type="common">Channel catfish</name>
    <name type="synonym">Silurus punctatus</name>
    <dbReference type="NCBI Taxonomy" id="7998"/>
    <lineage>
        <taxon>Eukaryota</taxon>
        <taxon>Metazoa</taxon>
        <taxon>Chordata</taxon>
        <taxon>Craniata</taxon>
        <taxon>Vertebrata</taxon>
        <taxon>Euteleostomi</taxon>
        <taxon>Actinopterygii</taxon>
        <taxon>Neopterygii</taxon>
        <taxon>Teleostei</taxon>
        <taxon>Ostariophysi</taxon>
        <taxon>Siluriformes</taxon>
        <taxon>Ictaluridae</taxon>
        <taxon>Ictalurus</taxon>
    </lineage>
</organism>
<dbReference type="AlphaFoldDB" id="A0A979F5B6"/>
<accession>A0A979F5B6</accession>
<dbReference type="OrthoDB" id="9947986at2759"/>
<evidence type="ECO:0000313" key="2">
    <source>
        <dbReference type="RefSeq" id="XP_047015119.1"/>
    </source>
</evidence>
<proteinExistence type="predicted"/>
<keyword evidence="1" id="KW-1185">Reference proteome</keyword>
<sequence length="384" mass="44901">MGVVHILNYLSDCSNTVIVALEGFLEFVEPWKPERSANRKCSKSYFQQEIKKIEDLRSAGLLLINCLLVKVIKNKKLDNLFVHIDEMLHSIFFLGYIYNPKLTPSEFFRKSTIDKLKELFPESSQNLTLELKDELMELFPEPFEKYKSHLPTRTPFSILLNMMEILYGTEDKIKENLQLLLKELKFPYPLHKSGDEYQHYYTLEATVICVCYSETHLQKKYYGASLSCRLRKAKRILIDLSCLKTWHEFVSHAVMSFTSGDRYNGITFPESVKCQAYIRDWNENVYRKRRPCLNCAQLFNLQDADLGSVNHPYGNCAETECLSKLLCDNKDIRENTRMENHTEENLENLRDSTKARVLNDLAEVGIQMNNENFLFYSPMPMPPF</sequence>
<dbReference type="Proteomes" id="UP000221080">
    <property type="component" value="Chromosome 12"/>
</dbReference>
<name>A0A979F5B6_ICTPU</name>
<dbReference type="RefSeq" id="XP_047015119.1">
    <property type="nucleotide sequence ID" value="XM_047159163.2"/>
</dbReference>